<dbReference type="KEGG" id="gxy:GLX_21250"/>
<dbReference type="STRING" id="634177.GLX_21250"/>
<dbReference type="AlphaFoldDB" id="G2I0S9"/>
<name>G2I0S9_KOMMN</name>
<accession>G2I0S9</accession>
<dbReference type="InterPro" id="IPR036322">
    <property type="entry name" value="WD40_repeat_dom_sf"/>
</dbReference>
<proteinExistence type="predicted"/>
<dbReference type="EMBL" id="AP012159">
    <property type="protein sequence ID" value="BAK84537.1"/>
    <property type="molecule type" value="Genomic_DNA"/>
</dbReference>
<dbReference type="InterPro" id="IPR049304">
    <property type="entry name" value="Gly_rich_dom"/>
</dbReference>
<dbReference type="PATRIC" id="fig|634177.7.peg.2406"/>
<sequence length="743" mass="75632">MVYRIDDTTAVATLPANPTDNIGNPGFFTGGSTGGQSATRVRYWWLNMVQEELFAIPAAVGMAPDKSNNGQVLAAIKQLISTALSDGGVLQLVNDATTGIASLGFNTQQKIVAATDTAGTVYFLPQTYTDSQTDYIQQLGYVPGGGNAAGYLSVVTAKGTYQGAMQPWVTANFVAGLANDVTVAMQSMGFNTQQDIVACTDTAGNVRFLPQTYTDSQTAYIQRLGYVSKDSSGLSYLSIETAEGNYLGATRDWTAASYVAQLSNAYTTPVVSIGFNTQQNIVACTDSAGVVRFLPQTYTDSQTAYIERLGYVAKDSSGLSYLSIETAEGNYLGATRDWTAASYVAQLSNAYTTPVVSIGFNTQQNIVACTDSAGVVRFLPQTYTDSQTAYIERLGYVAKDSSGLSYLSIETAEGNYLGATRDWAAATYVAQLSNANTTPVVSIGFNTDQNIVACTDSKGVARFLPQTYTDSQTAYIQRLGYVADDGSGADYLSIETASGNYLGATRSWTTAQVDAVSPGRLLNVQKFATPGSATYTPTAGTKTIEVLVQGGGAAGGSCAATASNEIAMGAAGGAGAFAFARYAISSLDVSSGVPITVGGYGTASAGNAGGNGGASSFGSYCTAPGGIGGFYGTANVSASNIFSGSSGRSATPSGSGILVSEIGESGGPCIATGVVTGNAIGVMAGGRSRFGSGGPPMSGGSGSPGSAQNFGAGGSGACCGPNNTTGVVAGNGGGGLILIREYA</sequence>
<gene>
    <name evidence="2" type="ordered locus">GLX_21250</name>
</gene>
<evidence type="ECO:0000313" key="2">
    <source>
        <dbReference type="EMBL" id="BAK84537.1"/>
    </source>
</evidence>
<evidence type="ECO:0000259" key="1">
    <source>
        <dbReference type="Pfam" id="PF21722"/>
    </source>
</evidence>
<protein>
    <recommendedName>
        <fullName evidence="1">Glycine-rich domain-containing protein</fullName>
    </recommendedName>
</protein>
<feature type="domain" description="Glycine-rich" evidence="1">
    <location>
        <begin position="530"/>
        <end position="740"/>
    </location>
</feature>
<dbReference type="SUPFAM" id="SSF50978">
    <property type="entry name" value="WD40 repeat-like"/>
    <property type="match status" value="1"/>
</dbReference>
<reference evidence="3" key="1">
    <citation type="journal article" date="2011" name="J. Bacteriol.">
        <title>Complete genome sequence of NBRC 3288, a unique cellulose-nonproducing strain of Gluconacetobacter xylinus isolated from vinegar.</title>
        <authorList>
            <person name="Ogino H."/>
            <person name="Azuma Y."/>
            <person name="Hosoyama A."/>
            <person name="Nakazawa H."/>
            <person name="Matsutani M."/>
            <person name="Hasegawa A."/>
            <person name="Otsuyama K."/>
            <person name="Matsushita K."/>
            <person name="Fujita N."/>
            <person name="Shirai M."/>
        </authorList>
    </citation>
    <scope>NUCLEOTIDE SEQUENCE [LARGE SCALE GENOMIC DNA]</scope>
    <source>
        <strain evidence="3">NBRC 3288 / BCRC 11682 / LMG 1693</strain>
    </source>
</reference>
<organism evidence="2 3">
    <name type="scientific">Komagataeibacter medellinensis (strain NBRC 3288 / BCRC 11682 / LMG 1693 / Kondo 51)</name>
    <name type="common">Gluconacetobacter medellinensis</name>
    <dbReference type="NCBI Taxonomy" id="634177"/>
    <lineage>
        <taxon>Bacteria</taxon>
        <taxon>Pseudomonadati</taxon>
        <taxon>Pseudomonadota</taxon>
        <taxon>Alphaproteobacteria</taxon>
        <taxon>Acetobacterales</taxon>
        <taxon>Acetobacteraceae</taxon>
        <taxon>Komagataeibacter</taxon>
    </lineage>
</organism>
<dbReference type="HOGENOM" id="CLU_373764_0_0_5"/>
<dbReference type="Pfam" id="PF21722">
    <property type="entry name" value="Gly_rich_2"/>
    <property type="match status" value="1"/>
</dbReference>
<dbReference type="Proteomes" id="UP000009044">
    <property type="component" value="Chromosome"/>
</dbReference>
<evidence type="ECO:0000313" key="3">
    <source>
        <dbReference type="Proteomes" id="UP000009044"/>
    </source>
</evidence>